<accession>A0A2N9YGT3</accession>
<dbReference type="RefSeq" id="WP_062152729.1">
    <property type="nucleotide sequence ID" value="NZ_CP012373.2"/>
</dbReference>
<dbReference type="AlphaFoldDB" id="A0A2N9YGT3"/>
<feature type="signal peptide" evidence="2">
    <location>
        <begin position="1"/>
        <end position="25"/>
    </location>
</feature>
<keyword evidence="5" id="KW-1185">Reference proteome</keyword>
<name>A0A2N9YGT3_9GAMM</name>
<evidence type="ECO:0000256" key="1">
    <source>
        <dbReference type="SAM" id="Coils"/>
    </source>
</evidence>
<dbReference type="EMBL" id="CP018889">
    <property type="protein sequence ID" value="AUI69595.1"/>
    <property type="molecule type" value="Genomic_DNA"/>
</dbReference>
<reference evidence="5" key="1">
    <citation type="submission" date="2016-12" db="EMBL/GenBank/DDBJ databases">
        <title>Complete Genome Sequence of Beggiatoa leptomitiformis D-401.</title>
        <authorList>
            <person name="Fomenkov A."/>
            <person name="Vincze T."/>
            <person name="Grabovich M."/>
            <person name="Anton B.P."/>
            <person name="Dubinina G."/>
            <person name="Orlova M."/>
            <person name="Belousova E."/>
            <person name="Roberts R.J."/>
        </authorList>
    </citation>
    <scope>NUCLEOTIDE SEQUENCE [LARGE SCALE GENOMIC DNA]</scope>
    <source>
        <strain evidence="5">D-401</strain>
    </source>
</reference>
<evidence type="ECO:0000313" key="5">
    <source>
        <dbReference type="Proteomes" id="UP000234271"/>
    </source>
</evidence>
<keyword evidence="2" id="KW-0732">Signal</keyword>
<evidence type="ECO:0000313" key="4">
    <source>
        <dbReference type="EMBL" id="AUI69595.1"/>
    </source>
</evidence>
<evidence type="ECO:0000259" key="3">
    <source>
        <dbReference type="Pfam" id="PF09851"/>
    </source>
</evidence>
<proteinExistence type="predicted"/>
<gene>
    <name evidence="4" type="ORF">BLE401_13455</name>
</gene>
<dbReference type="STRING" id="288004.AL038_10815"/>
<dbReference type="Proteomes" id="UP000234271">
    <property type="component" value="Chromosome"/>
</dbReference>
<evidence type="ECO:0000256" key="2">
    <source>
        <dbReference type="SAM" id="SignalP"/>
    </source>
</evidence>
<dbReference type="KEGG" id="blep:AL038_10815"/>
<feature type="coiled-coil region" evidence="1">
    <location>
        <begin position="222"/>
        <end position="325"/>
    </location>
</feature>
<keyword evidence="1" id="KW-0175">Coiled coil</keyword>
<sequence>MQVFKRSITTIALFSLLFSTITATAFTLFNQDDTYLWRFKDEQYVRLETNEGASANQHPVNFTTEQLRQILASLKVERDNVTIPIFEEKELAILNPAITTGLSRANPMQDVTFAVIGMHTGLITNENRVTTGRVFYQEGQLHLIFGLLHGEIDYTQDRRLYPFLAGSRQHAPTHAWRIVPQTGLNIAANASHTVAIDVNGFIKNIQQQALNRAMPEKLATETQKVSVETARLTEEVSQLKEEVQTLKQQPSGKKPVSVEPEAHQLKQAVSQLQQEVKTLKQTPVTPVTTSSNLSATQIETRLQTLKTLREKNLITEAEYQQKRKQILDAL</sequence>
<dbReference type="OrthoDB" id="5607912at2"/>
<protein>
    <recommendedName>
        <fullName evidence="3">SHOCT domain-containing protein</fullName>
    </recommendedName>
</protein>
<feature type="chain" id="PRO_5014653942" description="SHOCT domain-containing protein" evidence="2">
    <location>
        <begin position="26"/>
        <end position="330"/>
    </location>
</feature>
<organism evidence="4 5">
    <name type="scientific">Beggiatoa leptomitoformis</name>
    <dbReference type="NCBI Taxonomy" id="288004"/>
    <lineage>
        <taxon>Bacteria</taxon>
        <taxon>Pseudomonadati</taxon>
        <taxon>Pseudomonadota</taxon>
        <taxon>Gammaproteobacteria</taxon>
        <taxon>Thiotrichales</taxon>
        <taxon>Thiotrichaceae</taxon>
        <taxon>Beggiatoa</taxon>
    </lineage>
</organism>
<dbReference type="Pfam" id="PF09851">
    <property type="entry name" value="SHOCT"/>
    <property type="match status" value="1"/>
</dbReference>
<feature type="domain" description="SHOCT" evidence="3">
    <location>
        <begin position="301"/>
        <end position="327"/>
    </location>
</feature>
<dbReference type="InterPro" id="IPR018649">
    <property type="entry name" value="SHOCT"/>
</dbReference>